<evidence type="ECO:0000256" key="4">
    <source>
        <dbReference type="PROSITE-ProRule" id="PRU00335"/>
    </source>
</evidence>
<accession>A0A841HPG0</accession>
<proteinExistence type="predicted"/>
<dbReference type="AlphaFoldDB" id="A0A841HPG0"/>
<name>A0A841HPG0_9GAMM</name>
<keyword evidence="7" id="KW-1185">Reference proteome</keyword>
<evidence type="ECO:0000313" key="7">
    <source>
        <dbReference type="Proteomes" id="UP000588068"/>
    </source>
</evidence>
<dbReference type="GO" id="GO:0003700">
    <property type="term" value="F:DNA-binding transcription factor activity"/>
    <property type="evidence" value="ECO:0007669"/>
    <property type="project" value="TreeGrafter"/>
</dbReference>
<evidence type="ECO:0000313" key="6">
    <source>
        <dbReference type="EMBL" id="MBB6094008.1"/>
    </source>
</evidence>
<feature type="DNA-binding region" description="H-T-H motif" evidence="4">
    <location>
        <begin position="121"/>
        <end position="140"/>
    </location>
</feature>
<evidence type="ECO:0000256" key="3">
    <source>
        <dbReference type="ARBA" id="ARBA00023163"/>
    </source>
</evidence>
<dbReference type="PANTHER" id="PTHR30055:SF234">
    <property type="entry name" value="HTH-TYPE TRANSCRIPTIONAL REGULATOR BETI"/>
    <property type="match status" value="1"/>
</dbReference>
<dbReference type="EMBL" id="JACHHZ010000003">
    <property type="protein sequence ID" value="MBB6094008.1"/>
    <property type="molecule type" value="Genomic_DNA"/>
</dbReference>
<feature type="domain" description="HTH tetR-type" evidence="5">
    <location>
        <begin position="98"/>
        <end position="158"/>
    </location>
</feature>
<protein>
    <submittedName>
        <fullName evidence="6">AcrR family transcriptional regulator</fullName>
    </submittedName>
</protein>
<organism evidence="6 7">
    <name type="scientific">Povalibacter uvarum</name>
    <dbReference type="NCBI Taxonomy" id="732238"/>
    <lineage>
        <taxon>Bacteria</taxon>
        <taxon>Pseudomonadati</taxon>
        <taxon>Pseudomonadota</taxon>
        <taxon>Gammaproteobacteria</taxon>
        <taxon>Steroidobacterales</taxon>
        <taxon>Steroidobacteraceae</taxon>
        <taxon>Povalibacter</taxon>
    </lineage>
</organism>
<evidence type="ECO:0000259" key="5">
    <source>
        <dbReference type="PROSITE" id="PS50977"/>
    </source>
</evidence>
<dbReference type="RefSeq" id="WP_184332894.1">
    <property type="nucleotide sequence ID" value="NZ_JACHHZ010000003.1"/>
</dbReference>
<dbReference type="Pfam" id="PF00440">
    <property type="entry name" value="TetR_N"/>
    <property type="match status" value="1"/>
</dbReference>
<dbReference type="SUPFAM" id="SSF46689">
    <property type="entry name" value="Homeodomain-like"/>
    <property type="match status" value="1"/>
</dbReference>
<dbReference type="PROSITE" id="PS50977">
    <property type="entry name" value="HTH_TETR_2"/>
    <property type="match status" value="1"/>
</dbReference>
<dbReference type="PRINTS" id="PR00455">
    <property type="entry name" value="HTHTETR"/>
</dbReference>
<keyword evidence="2 4" id="KW-0238">DNA-binding</keyword>
<dbReference type="GO" id="GO:0000976">
    <property type="term" value="F:transcription cis-regulatory region binding"/>
    <property type="evidence" value="ECO:0007669"/>
    <property type="project" value="TreeGrafter"/>
</dbReference>
<dbReference type="InterPro" id="IPR001647">
    <property type="entry name" value="HTH_TetR"/>
</dbReference>
<sequence>MTLRTSTALSRKELYRRVWSEPLGVVAKDVGLSGSALAKICNRLLVPYPTRGYWVKVAAGQKPPREPLPAAPEKASNDVVFSAKRVSSRRSRTRLDPSARREQLLKVAEELITQQGLHAATMKRIAAIAGISETQSYNYFRSREELFGELARREFARIRDARQAEVVRSDDHYELITRTTRAYLRHIGQRGRLLQILLSSPGVRALLRAENRQKQHTEVRSHAQNLVGLYGISKSLALGTTVVLTTLCLRAGKVIADGKISEEAAERLCLTLVLQGSRDLVSRGS</sequence>
<comment type="caution">
    <text evidence="6">The sequence shown here is derived from an EMBL/GenBank/DDBJ whole genome shotgun (WGS) entry which is preliminary data.</text>
</comment>
<evidence type="ECO:0000256" key="2">
    <source>
        <dbReference type="ARBA" id="ARBA00023125"/>
    </source>
</evidence>
<dbReference type="Gene3D" id="1.10.357.10">
    <property type="entry name" value="Tetracycline Repressor, domain 2"/>
    <property type="match status" value="1"/>
</dbReference>
<dbReference type="Proteomes" id="UP000588068">
    <property type="component" value="Unassembled WGS sequence"/>
</dbReference>
<dbReference type="PANTHER" id="PTHR30055">
    <property type="entry name" value="HTH-TYPE TRANSCRIPTIONAL REGULATOR RUTR"/>
    <property type="match status" value="1"/>
</dbReference>
<reference evidence="6 7" key="1">
    <citation type="submission" date="2020-08" db="EMBL/GenBank/DDBJ databases">
        <title>Genomic Encyclopedia of Type Strains, Phase IV (KMG-IV): sequencing the most valuable type-strain genomes for metagenomic binning, comparative biology and taxonomic classification.</title>
        <authorList>
            <person name="Goeker M."/>
        </authorList>
    </citation>
    <scope>NUCLEOTIDE SEQUENCE [LARGE SCALE GENOMIC DNA]</scope>
    <source>
        <strain evidence="6 7">DSM 26723</strain>
    </source>
</reference>
<gene>
    <name evidence="6" type="ORF">HNQ60_002889</name>
</gene>
<keyword evidence="1" id="KW-0805">Transcription regulation</keyword>
<dbReference type="InterPro" id="IPR050109">
    <property type="entry name" value="HTH-type_TetR-like_transc_reg"/>
</dbReference>
<dbReference type="InterPro" id="IPR009057">
    <property type="entry name" value="Homeodomain-like_sf"/>
</dbReference>
<evidence type="ECO:0000256" key="1">
    <source>
        <dbReference type="ARBA" id="ARBA00023015"/>
    </source>
</evidence>
<keyword evidence="3" id="KW-0804">Transcription</keyword>